<evidence type="ECO:0000313" key="3">
    <source>
        <dbReference type="Proteomes" id="UP000526184"/>
    </source>
</evidence>
<dbReference type="Proteomes" id="UP000526184">
    <property type="component" value="Unassembled WGS sequence"/>
</dbReference>
<evidence type="ECO:0000256" key="1">
    <source>
        <dbReference type="SAM" id="Phobius"/>
    </source>
</evidence>
<keyword evidence="1" id="KW-1133">Transmembrane helix</keyword>
<proteinExistence type="predicted"/>
<protein>
    <submittedName>
        <fullName evidence="2">DUF1294 domain-containing protein</fullName>
    </submittedName>
</protein>
<dbReference type="EMBL" id="JABMKT010000025">
    <property type="protein sequence ID" value="NYV28193.1"/>
    <property type="molecule type" value="Genomic_DNA"/>
</dbReference>
<feature type="transmembrane region" description="Helical" evidence="1">
    <location>
        <begin position="70"/>
        <end position="90"/>
    </location>
</feature>
<accession>A0A7Z0TCA1</accession>
<dbReference type="RefSeq" id="WP_180136234.1">
    <property type="nucleotide sequence ID" value="NZ_JABMKT010000025.1"/>
</dbReference>
<feature type="transmembrane region" description="Helical" evidence="1">
    <location>
        <begin position="42"/>
        <end position="61"/>
    </location>
</feature>
<sequence length="129" mass="15455">MNFLKLINNINIIILFNVFSFIIFGIDKFLAIKNMSRISEKMLLRISLLGPFGAIISMIFFRHKIKKKKFIFVYFFSTIHIFILLYLKYFRGCSEINSLNKQKKPEIKLAFFELKTRINIDKITVLWYN</sequence>
<dbReference type="AlphaFoldDB" id="A0A7Z0TCA1"/>
<organism evidence="2 3">
    <name type="scientific">Streptobacillus felis</name>
    <dbReference type="NCBI Taxonomy" id="1384509"/>
    <lineage>
        <taxon>Bacteria</taxon>
        <taxon>Fusobacteriati</taxon>
        <taxon>Fusobacteriota</taxon>
        <taxon>Fusobacteriia</taxon>
        <taxon>Fusobacteriales</taxon>
        <taxon>Leptotrichiaceae</taxon>
        <taxon>Streptobacillus</taxon>
    </lineage>
</organism>
<evidence type="ECO:0000313" key="2">
    <source>
        <dbReference type="EMBL" id="NYV28193.1"/>
    </source>
</evidence>
<dbReference type="InterPro" id="IPR010718">
    <property type="entry name" value="DUF1294"/>
</dbReference>
<keyword evidence="1" id="KW-0472">Membrane</keyword>
<dbReference type="Pfam" id="PF06961">
    <property type="entry name" value="DUF1294"/>
    <property type="match status" value="1"/>
</dbReference>
<comment type="caution">
    <text evidence="2">The sequence shown here is derived from an EMBL/GenBank/DDBJ whole genome shotgun (WGS) entry which is preliminary data.</text>
</comment>
<keyword evidence="3" id="KW-1185">Reference proteome</keyword>
<gene>
    <name evidence="2" type="ORF">HP397_05160</name>
</gene>
<name>A0A7Z0TCA1_9FUSO</name>
<keyword evidence="1" id="KW-0812">Transmembrane</keyword>
<reference evidence="2 3" key="1">
    <citation type="submission" date="2020-05" db="EMBL/GenBank/DDBJ databases">
        <title>Streptobacillus felis strain LHL191014123.</title>
        <authorList>
            <person name="Fawzy A."/>
            <person name="Rau J."/>
            <person name="Risse K."/>
            <person name="Schauerte N."/>
            <person name="Geiger C."/>
            <person name="Blom J."/>
            <person name="Imirzalioglu C."/>
            <person name="Falgenhauer J."/>
            <person name="Bach A."/>
            <person name="Herden C."/>
            <person name="Eisenberg T."/>
        </authorList>
    </citation>
    <scope>NUCLEOTIDE SEQUENCE [LARGE SCALE GENOMIC DNA]</scope>
    <source>
        <strain evidence="2 3">LHL191014123</strain>
    </source>
</reference>
<feature type="transmembrane region" description="Helical" evidence="1">
    <location>
        <begin position="12"/>
        <end position="30"/>
    </location>
</feature>